<keyword evidence="11" id="KW-1185">Reference proteome</keyword>
<organism evidence="10 11">
    <name type="scientific">Glycine soja</name>
    <name type="common">Wild soybean</name>
    <dbReference type="NCBI Taxonomy" id="3848"/>
    <lineage>
        <taxon>Eukaryota</taxon>
        <taxon>Viridiplantae</taxon>
        <taxon>Streptophyta</taxon>
        <taxon>Embryophyta</taxon>
        <taxon>Tracheophyta</taxon>
        <taxon>Spermatophyta</taxon>
        <taxon>Magnoliopsida</taxon>
        <taxon>eudicotyledons</taxon>
        <taxon>Gunneridae</taxon>
        <taxon>Pentapetalae</taxon>
        <taxon>rosids</taxon>
        <taxon>fabids</taxon>
        <taxon>Fabales</taxon>
        <taxon>Fabaceae</taxon>
        <taxon>Papilionoideae</taxon>
        <taxon>50 kb inversion clade</taxon>
        <taxon>NPAAA clade</taxon>
        <taxon>indigoferoid/millettioid clade</taxon>
        <taxon>Phaseoleae</taxon>
        <taxon>Glycine</taxon>
        <taxon>Glycine subgen. Soja</taxon>
    </lineage>
</organism>
<dbReference type="GO" id="GO:0070971">
    <property type="term" value="C:endoplasmic reticulum exit site"/>
    <property type="evidence" value="ECO:0007669"/>
    <property type="project" value="TreeGrafter"/>
</dbReference>
<dbReference type="PANTHER" id="PTHR13402">
    <property type="entry name" value="RGPR-RELATED"/>
    <property type="match status" value="1"/>
</dbReference>
<dbReference type="GO" id="GO:0016192">
    <property type="term" value="P:vesicle-mediated transport"/>
    <property type="evidence" value="ECO:0007669"/>
    <property type="project" value="UniProtKB-KW"/>
</dbReference>
<comment type="similarity">
    <text evidence="2 6">Belongs to the SEC16 family.</text>
</comment>
<dbReference type="GO" id="GO:0000139">
    <property type="term" value="C:Golgi membrane"/>
    <property type="evidence" value="ECO:0007669"/>
    <property type="project" value="UniProtKB-SubCell"/>
</dbReference>
<keyword evidence="6" id="KW-0333">Golgi apparatus</keyword>
<evidence type="ECO:0000256" key="2">
    <source>
        <dbReference type="ARBA" id="ARBA00005927"/>
    </source>
</evidence>
<dbReference type="Proteomes" id="UP000289340">
    <property type="component" value="Chromosome 11"/>
</dbReference>
<comment type="subcellular location">
    <subcellularLocation>
        <location evidence="1">Endoplasmic reticulum</location>
    </subcellularLocation>
    <subcellularLocation>
        <location evidence="6">Golgi apparatus membrane</location>
    </subcellularLocation>
</comment>
<feature type="compositionally biased region" description="Polar residues" evidence="7">
    <location>
        <begin position="86"/>
        <end position="97"/>
    </location>
</feature>
<dbReference type="InterPro" id="IPR024340">
    <property type="entry name" value="Sec16_CCD"/>
</dbReference>
<dbReference type="PANTHER" id="PTHR13402:SF6">
    <property type="entry name" value="SECRETORY 16, ISOFORM I"/>
    <property type="match status" value="1"/>
</dbReference>
<protein>
    <recommendedName>
        <fullName evidence="6">Protein transport protein sec16</fullName>
    </recommendedName>
</protein>
<feature type="region of interest" description="Disordered" evidence="7">
    <location>
        <begin position="817"/>
        <end position="837"/>
    </location>
</feature>
<keyword evidence="5 6" id="KW-0931">ER-Golgi transport</keyword>
<evidence type="ECO:0000256" key="7">
    <source>
        <dbReference type="SAM" id="MobiDB-lite"/>
    </source>
</evidence>
<dbReference type="GO" id="GO:0007030">
    <property type="term" value="P:Golgi organization"/>
    <property type="evidence" value="ECO:0007669"/>
    <property type="project" value="TreeGrafter"/>
</dbReference>
<dbReference type="Pfam" id="PF12931">
    <property type="entry name" value="TPR_Sec16"/>
    <property type="match status" value="1"/>
</dbReference>
<dbReference type="FunFam" id="1.25.40.1030:FF:000005">
    <property type="entry name" value="Protein transport protein sec16"/>
    <property type="match status" value="1"/>
</dbReference>
<evidence type="ECO:0000259" key="9">
    <source>
        <dbReference type="Pfam" id="PF12932"/>
    </source>
</evidence>
<comment type="caution">
    <text evidence="10">The sequence shown here is derived from an EMBL/GenBank/DDBJ whole genome shotgun (WGS) entry which is preliminary data.</text>
</comment>
<keyword evidence="6" id="KW-0472">Membrane</keyword>
<dbReference type="GO" id="GO:0012507">
    <property type="term" value="C:ER to Golgi transport vesicle membrane"/>
    <property type="evidence" value="ECO:0007669"/>
    <property type="project" value="TreeGrafter"/>
</dbReference>
<dbReference type="Gene3D" id="1.25.40.1030">
    <property type="match status" value="1"/>
</dbReference>
<dbReference type="GO" id="GO:0015031">
    <property type="term" value="P:protein transport"/>
    <property type="evidence" value="ECO:0007669"/>
    <property type="project" value="UniProtKB-KW"/>
</dbReference>
<feature type="compositionally biased region" description="Polar residues" evidence="7">
    <location>
        <begin position="1049"/>
        <end position="1069"/>
    </location>
</feature>
<sequence>MASNPPFHMEDQTDEDFFNKLVEDDMEPHKSGHDEGDDSDEAKAFANLGINDVDAAAFDNSDAAVSGVEVKGGLGTVESDAGFEQEGNSLPSSSSAGFDSKVGPGEDGIGVGSEVRSASAVGTSNKVSSSEVKEVGWNSFHADLNGGGGFGSYSDFFSELGDQSGDFTGNVYDNLSSEVKQGNEVQNDGSNALGNYVQYHEGQGYDGSLESHTNRQGDGLNASVNHVQYQEGETYVASSEEHTNGQDLSSSQYWEDLYPGWKYDYKTGQWYQIDGYRATATTQQSSEANIAVDSSAASDGKTEISYMQQTAQSVAGTLAETGTTKNVSSWSQVSEGNHGYPEHMVFDPQYPGWYYDTIAQEWRSLETYNSTIQSSGHGHENGNASANTFSPNDHSLYSEYSQADNYGQRDVDNQAVDGSWSGLYGTNHKQGFEMYTTGSATIRGDNITSGGNQQINHSYGSSISVNEHQQNTSSSFGSVALYNRVNHDRGFANGTFKPQSFGPTGDTVQQFNYSTTKFSEQKVFSNDFTENEKPLSYSPQSIQGGHQYSHAPHVGRSSAGRPSHALVTFGFGGKLIIMKDPNLLSSSYGSQDSVQGSVSVLNLIEVVTGNMDSLSIRHNTSNYFHALSQQSFPGPLVGGSVGSKELYKWLDERIAHCESPDMDYKKGERLRLLLSLLKIGCQHYGKLRSPFGTDTILKESDTPESAVAKLFASAKMSGTQYGMPSHCLQNLPSEGQMRAMALEVQNLLVSGKKKEALQCAQEGQLWGPALVLASQLGEQFYVDTVKQMALRQLIAGSPLRTLCLLIAGQPAEVFSTDTSISEHPGASNMAQQSSQVGSNGMLDDWEENLAVITANRTKDDELVIIHLGDCLWKERSEITAAHICYLVAEANFESYSDSARLCLIGADHWKCPRTYASPEAIQRTELYEYSKVVGNSQFTLHPFQPYKLIYAFLLAEVGKVSDSLKYCQALLKSLKTGRAPEVESWKQLALSLEERIRIHQQGGYAANLAPAKLVGKLLNFFDSTAHRVVGGLPPPAPSSSAGTVHGSEKQYQNMAPRVSSSQSTMSLAPSASMEPISEWTADNNRMGKPNRSVSEPDFGRTPRQETTSPDAQEKPQASGGTSRFSRFGFGSQLLQKTVGLVLKPRSGRQAKLGDKNKFYYDEKLKRWVEEGAEVPAEEAAALTPPPTTAAFQNGSTEYNLRSALKTESSPPIEGSSIRTSSLELSPGMPLIPPSANQFSARGRLGVRSSVTFPFPFPFPFHFPFTFSGLHSDQLPHLPIVPQSSPPSPGSPVTRALAPKGHHGGCATMLHHPNVRSEAKAKPQMPIQSRDKNVDPERRCEQRRRSEAEMYVDTFNQGGGTSANLFRSPSVPSVKPAVAANAKFFIPSAAPSSNEQTMEAIVESKQEDSATNEDPSTSATNEWWSYQSPKQVSSTTIQRFPSLGNISNQRATEGSNSHLPHSRRTSSWSGSFNDSFTPPKMGMPSSRFMPDESLMRTHVKSSSYAEDLQEVEL</sequence>
<feature type="region of interest" description="Disordered" evidence="7">
    <location>
        <begin position="1390"/>
        <end position="1488"/>
    </location>
</feature>
<keyword evidence="6" id="KW-0653">Protein transport</keyword>
<gene>
    <name evidence="10" type="ORF">D0Y65_028850</name>
</gene>
<feature type="compositionally biased region" description="Low complexity" evidence="7">
    <location>
        <begin position="1118"/>
        <end position="1128"/>
    </location>
</feature>
<dbReference type="GO" id="GO:0070973">
    <property type="term" value="P:protein localization to endoplasmic reticulum exit site"/>
    <property type="evidence" value="ECO:0007669"/>
    <property type="project" value="TreeGrafter"/>
</dbReference>
<feature type="compositionally biased region" description="Polar residues" evidence="7">
    <location>
        <begin position="828"/>
        <end position="837"/>
    </location>
</feature>
<feature type="compositionally biased region" description="Polar residues" evidence="7">
    <location>
        <begin position="1411"/>
        <end position="1475"/>
    </location>
</feature>
<feature type="region of interest" description="Disordered" evidence="7">
    <location>
        <begin position="1316"/>
        <end position="1339"/>
    </location>
</feature>
<dbReference type="EMBL" id="QZWG01000011">
    <property type="protein sequence ID" value="RZB78101.1"/>
    <property type="molecule type" value="Genomic_DNA"/>
</dbReference>
<keyword evidence="4 6" id="KW-0256">Endoplasmic reticulum</keyword>
<accession>A0A445HWC8</accession>
<feature type="region of interest" description="Disordered" evidence="7">
    <location>
        <begin position="78"/>
        <end position="100"/>
    </location>
</feature>
<feature type="domain" description="Sec16 central conserved" evidence="9">
    <location>
        <begin position="564"/>
        <end position="685"/>
    </location>
</feature>
<feature type="domain" description="Sec16 Sec23-binding" evidence="8">
    <location>
        <begin position="744"/>
        <end position="1003"/>
    </location>
</feature>
<feature type="compositionally biased region" description="Basic and acidic residues" evidence="7">
    <location>
        <begin position="17"/>
        <end position="34"/>
    </location>
</feature>
<proteinExistence type="inferred from homology"/>
<feature type="compositionally biased region" description="Basic and acidic residues" evidence="7">
    <location>
        <begin position="1328"/>
        <end position="1339"/>
    </location>
</feature>
<evidence type="ECO:0000256" key="3">
    <source>
        <dbReference type="ARBA" id="ARBA00022448"/>
    </source>
</evidence>
<dbReference type="Pfam" id="PF12932">
    <property type="entry name" value="Sec16"/>
    <property type="match status" value="1"/>
</dbReference>
<reference evidence="10 11" key="1">
    <citation type="submission" date="2018-09" db="EMBL/GenBank/DDBJ databases">
        <title>A high-quality reference genome of wild soybean provides a powerful tool to mine soybean genomes.</title>
        <authorList>
            <person name="Xie M."/>
            <person name="Chung C.Y.L."/>
            <person name="Li M.-W."/>
            <person name="Wong F.-L."/>
            <person name="Chan T.-F."/>
            <person name="Lam H.-M."/>
        </authorList>
    </citation>
    <scope>NUCLEOTIDE SEQUENCE [LARGE SCALE GENOMIC DNA]</scope>
    <source>
        <strain evidence="11">cv. W05</strain>
        <tissue evidence="10">Hypocotyl of etiolated seedlings</tissue>
    </source>
</reference>
<evidence type="ECO:0000256" key="1">
    <source>
        <dbReference type="ARBA" id="ARBA00004240"/>
    </source>
</evidence>
<evidence type="ECO:0000256" key="4">
    <source>
        <dbReference type="ARBA" id="ARBA00022824"/>
    </source>
</evidence>
<evidence type="ECO:0000256" key="6">
    <source>
        <dbReference type="RuleBase" id="RU364101"/>
    </source>
</evidence>
<feature type="region of interest" description="Disordered" evidence="7">
    <location>
        <begin position="1031"/>
        <end position="1128"/>
    </location>
</feature>
<evidence type="ECO:0000313" key="11">
    <source>
        <dbReference type="Proteomes" id="UP000289340"/>
    </source>
</evidence>
<name>A0A445HWC8_GLYSO</name>
<evidence type="ECO:0000313" key="10">
    <source>
        <dbReference type="EMBL" id="RZB78101.1"/>
    </source>
</evidence>
<evidence type="ECO:0000259" key="8">
    <source>
        <dbReference type="Pfam" id="PF12931"/>
    </source>
</evidence>
<feature type="region of interest" description="Disordered" evidence="7">
    <location>
        <begin position="372"/>
        <end position="397"/>
    </location>
</feature>
<dbReference type="CDD" id="cd09233">
    <property type="entry name" value="ACE1-Sec16-like"/>
    <property type="match status" value="1"/>
</dbReference>
<evidence type="ECO:0000256" key="5">
    <source>
        <dbReference type="ARBA" id="ARBA00022892"/>
    </source>
</evidence>
<dbReference type="InterPro" id="IPR024298">
    <property type="entry name" value="Sec16_Sec23-bd"/>
</dbReference>
<keyword evidence="3 6" id="KW-0813">Transport</keyword>
<feature type="region of interest" description="Disordered" evidence="7">
    <location>
        <begin position="1"/>
        <end position="41"/>
    </location>
</feature>